<organism evidence="2 3">
    <name type="scientific">Flavobacterium laiguense</name>
    <dbReference type="NCBI Taxonomy" id="2169409"/>
    <lineage>
        <taxon>Bacteria</taxon>
        <taxon>Pseudomonadati</taxon>
        <taxon>Bacteroidota</taxon>
        <taxon>Flavobacteriia</taxon>
        <taxon>Flavobacteriales</taxon>
        <taxon>Flavobacteriaceae</taxon>
        <taxon>Flavobacterium</taxon>
    </lineage>
</organism>
<name>A0A2U1JWE5_9FLAO</name>
<dbReference type="AlphaFoldDB" id="A0A2U1JWE5"/>
<gene>
    <name evidence="2" type="ORF">DB891_08245</name>
</gene>
<feature type="transmembrane region" description="Helical" evidence="1">
    <location>
        <begin position="203"/>
        <end position="223"/>
    </location>
</feature>
<sequence length="233" mass="26348">MEFQNYSIKSPEFGNYNFNFPRPIQKLSPTITESKRYKFLTKLIMSKKMFFMTRLYFTAIVTIAIWSLLSWNHYHGGVPSHHILAREDLPEISNWWGGLLLPLLTLFLLFRISKRATGKNNDVSQVIPFPRNILYGFLGGLLFGITLSSFFTFGNTEIPGYMLMGLILLSLFLPIYRAECILGFVIGMTYTFGAVLPTGIGSILAVIGAVLYLLVRPVLVFIISKLSNIVSSK</sequence>
<proteinExistence type="predicted"/>
<dbReference type="Proteomes" id="UP000245618">
    <property type="component" value="Unassembled WGS sequence"/>
</dbReference>
<keyword evidence="1" id="KW-1133">Transmembrane helix</keyword>
<evidence type="ECO:0000313" key="2">
    <source>
        <dbReference type="EMBL" id="PWA09274.1"/>
    </source>
</evidence>
<feature type="transmembrane region" description="Helical" evidence="1">
    <location>
        <begin position="158"/>
        <end position="176"/>
    </location>
</feature>
<keyword evidence="1" id="KW-0812">Transmembrane</keyword>
<protein>
    <submittedName>
        <fullName evidence="2">Uncharacterized protein</fullName>
    </submittedName>
</protein>
<comment type="caution">
    <text evidence="2">The sequence shown here is derived from an EMBL/GenBank/DDBJ whole genome shotgun (WGS) entry which is preliminary data.</text>
</comment>
<feature type="transmembrane region" description="Helical" evidence="1">
    <location>
        <begin position="94"/>
        <end position="112"/>
    </location>
</feature>
<keyword evidence="1" id="KW-0472">Membrane</keyword>
<feature type="transmembrane region" description="Helical" evidence="1">
    <location>
        <begin position="133"/>
        <end position="152"/>
    </location>
</feature>
<dbReference type="EMBL" id="QCZH01000007">
    <property type="protein sequence ID" value="PWA09274.1"/>
    <property type="molecule type" value="Genomic_DNA"/>
</dbReference>
<keyword evidence="3" id="KW-1185">Reference proteome</keyword>
<evidence type="ECO:0000313" key="3">
    <source>
        <dbReference type="Proteomes" id="UP000245618"/>
    </source>
</evidence>
<feature type="transmembrane region" description="Helical" evidence="1">
    <location>
        <begin position="55"/>
        <end position="74"/>
    </location>
</feature>
<evidence type="ECO:0000256" key="1">
    <source>
        <dbReference type="SAM" id="Phobius"/>
    </source>
</evidence>
<accession>A0A2U1JWE5</accession>
<reference evidence="2 3" key="1">
    <citation type="submission" date="2018-04" db="EMBL/GenBank/DDBJ databases">
        <title>Flavobacterium sp. nov., isolated from glacier ice.</title>
        <authorList>
            <person name="Liu Q."/>
            <person name="Xin Y.-H."/>
        </authorList>
    </citation>
    <scope>NUCLEOTIDE SEQUENCE [LARGE SCALE GENOMIC DNA]</scope>
    <source>
        <strain evidence="2 3">LB2P30</strain>
    </source>
</reference>